<dbReference type="Pfam" id="PF13279">
    <property type="entry name" value="4HBT_2"/>
    <property type="match status" value="1"/>
</dbReference>
<evidence type="ECO:0000256" key="2">
    <source>
        <dbReference type="ARBA" id="ARBA00022801"/>
    </source>
</evidence>
<dbReference type="EMBL" id="JAKUDL010000002">
    <property type="protein sequence ID" value="MCH4294066.1"/>
    <property type="molecule type" value="Genomic_DNA"/>
</dbReference>
<evidence type="ECO:0000256" key="1">
    <source>
        <dbReference type="ARBA" id="ARBA00005953"/>
    </source>
</evidence>
<comment type="caution">
    <text evidence="3">The sequence shown here is derived from an EMBL/GenBank/DDBJ whole genome shotgun (WGS) entry which is preliminary data.</text>
</comment>
<organism evidence="3 4">
    <name type="scientific">Shewanella zhuhaiensis</name>
    <dbReference type="NCBI Taxonomy" id="2919576"/>
    <lineage>
        <taxon>Bacteria</taxon>
        <taxon>Pseudomonadati</taxon>
        <taxon>Pseudomonadota</taxon>
        <taxon>Gammaproteobacteria</taxon>
        <taxon>Alteromonadales</taxon>
        <taxon>Shewanellaceae</taxon>
        <taxon>Shewanella</taxon>
    </lineage>
</organism>
<dbReference type="NCBIfam" id="TIGR02799">
    <property type="entry name" value="thio_ybgC"/>
    <property type="match status" value="1"/>
</dbReference>
<dbReference type="InterPro" id="IPR029069">
    <property type="entry name" value="HotDog_dom_sf"/>
</dbReference>
<evidence type="ECO:0000313" key="3">
    <source>
        <dbReference type="EMBL" id="MCH4294066.1"/>
    </source>
</evidence>
<reference evidence="3 4" key="1">
    <citation type="submission" date="2022-02" db="EMBL/GenBank/DDBJ databases">
        <title>The genome sequence of Shewanella sp. 3B26.</title>
        <authorList>
            <person name="Du J."/>
        </authorList>
    </citation>
    <scope>NUCLEOTIDE SEQUENCE [LARGE SCALE GENOMIC DNA]</scope>
    <source>
        <strain evidence="3 4">3B26</strain>
    </source>
</reference>
<accession>A0AAJ1EZH3</accession>
<dbReference type="SUPFAM" id="SSF54637">
    <property type="entry name" value="Thioesterase/thiol ester dehydrase-isomerase"/>
    <property type="match status" value="1"/>
</dbReference>
<dbReference type="PIRSF" id="PIRSF003230">
    <property type="entry name" value="YbgC"/>
    <property type="match status" value="1"/>
</dbReference>
<dbReference type="Proteomes" id="UP001297581">
    <property type="component" value="Unassembled WGS sequence"/>
</dbReference>
<evidence type="ECO:0000313" key="4">
    <source>
        <dbReference type="Proteomes" id="UP001297581"/>
    </source>
</evidence>
<dbReference type="PANTHER" id="PTHR31793:SF37">
    <property type="entry name" value="ACYL-COA THIOESTER HYDROLASE YBGC"/>
    <property type="match status" value="1"/>
</dbReference>
<protein>
    <submittedName>
        <fullName evidence="3">Tol-pal system-associated acyl-CoA thioesterase</fullName>
    </submittedName>
</protein>
<dbReference type="AlphaFoldDB" id="A0AAJ1EZH3"/>
<dbReference type="FunFam" id="3.10.129.10:FF:000004">
    <property type="entry name" value="Tol-pal system-associated acyl-CoA thioesterase"/>
    <property type="match status" value="1"/>
</dbReference>
<dbReference type="GO" id="GO:0047617">
    <property type="term" value="F:fatty acyl-CoA hydrolase activity"/>
    <property type="evidence" value="ECO:0007669"/>
    <property type="project" value="TreeGrafter"/>
</dbReference>
<keyword evidence="4" id="KW-1185">Reference proteome</keyword>
<dbReference type="Gene3D" id="3.10.129.10">
    <property type="entry name" value="Hotdog Thioesterase"/>
    <property type="match status" value="1"/>
</dbReference>
<dbReference type="InterPro" id="IPR006684">
    <property type="entry name" value="YbgC/YbaW"/>
</dbReference>
<name>A0AAJ1EZH3_9GAMM</name>
<dbReference type="PANTHER" id="PTHR31793">
    <property type="entry name" value="4-HYDROXYBENZOYL-COA THIOESTERASE FAMILY MEMBER"/>
    <property type="match status" value="1"/>
</dbReference>
<gene>
    <name evidence="3" type="primary">ybgC</name>
    <name evidence="3" type="ORF">MJ923_07085</name>
</gene>
<dbReference type="RefSeq" id="WP_126167244.1">
    <property type="nucleotide sequence ID" value="NZ_JAKUDL010000002.1"/>
</dbReference>
<dbReference type="CDD" id="cd00586">
    <property type="entry name" value="4HBT"/>
    <property type="match status" value="1"/>
</dbReference>
<dbReference type="InterPro" id="IPR050563">
    <property type="entry name" value="4-hydroxybenzoyl-CoA_TE"/>
</dbReference>
<dbReference type="InterPro" id="IPR014166">
    <property type="entry name" value="Tol-Pal_acyl-CoA_thioesterase"/>
</dbReference>
<proteinExistence type="inferred from homology"/>
<dbReference type="NCBIfam" id="TIGR00051">
    <property type="entry name" value="YbgC/FadM family acyl-CoA thioesterase"/>
    <property type="match status" value="1"/>
</dbReference>
<keyword evidence="2" id="KW-0378">Hydrolase</keyword>
<sequence>MFVWPISVYYEDTDAGGVVYHSNYLNFFERARSEWLRALGISQTALLAEDIAFVVKRAEIEFRKAARFEQNLFVHSAVIEMKKASMVFEQRLLDEAGTCYCEGHIVVACVALSKMRPHAIPPHIAQELTQGAR</sequence>
<comment type="similarity">
    <text evidence="1">Belongs to the 4-hydroxybenzoyl-CoA thioesterase family.</text>
</comment>